<dbReference type="PANTHER" id="PTHR36852:SF1">
    <property type="entry name" value="PROTEIN GVPL 2"/>
    <property type="match status" value="1"/>
</dbReference>
<organism evidence="5 6">
    <name type="scientific">Nonomuraea guangzhouensis</name>
    <dbReference type="NCBI Taxonomy" id="1291555"/>
    <lineage>
        <taxon>Bacteria</taxon>
        <taxon>Bacillati</taxon>
        <taxon>Actinomycetota</taxon>
        <taxon>Actinomycetes</taxon>
        <taxon>Streptosporangiales</taxon>
        <taxon>Streptosporangiaceae</taxon>
        <taxon>Nonomuraea</taxon>
    </lineage>
</organism>
<gene>
    <name evidence="5" type="ORF">ACFSJ0_51675</name>
</gene>
<proteinExistence type="inferred from homology"/>
<reference evidence="6" key="1">
    <citation type="journal article" date="2019" name="Int. J. Syst. Evol. Microbiol.">
        <title>The Global Catalogue of Microorganisms (GCM) 10K type strain sequencing project: providing services to taxonomists for standard genome sequencing and annotation.</title>
        <authorList>
            <consortium name="The Broad Institute Genomics Platform"/>
            <consortium name="The Broad Institute Genome Sequencing Center for Infectious Disease"/>
            <person name="Wu L."/>
            <person name="Ma J."/>
        </authorList>
    </citation>
    <scope>NUCLEOTIDE SEQUENCE [LARGE SCALE GENOMIC DNA]</scope>
    <source>
        <strain evidence="6">CGMCC 1.15399</strain>
    </source>
</reference>
<dbReference type="Pfam" id="PF06386">
    <property type="entry name" value="GvpL_GvpF"/>
    <property type="match status" value="1"/>
</dbReference>
<accession>A0ABW4GTW6</accession>
<dbReference type="Proteomes" id="UP001597097">
    <property type="component" value="Unassembled WGS sequence"/>
</dbReference>
<comment type="subcellular location">
    <subcellularLocation>
        <location evidence="2">Gas vesicle</location>
    </subcellularLocation>
</comment>
<evidence type="ECO:0000313" key="6">
    <source>
        <dbReference type="Proteomes" id="UP001597097"/>
    </source>
</evidence>
<evidence type="ECO:0000256" key="4">
    <source>
        <dbReference type="SAM" id="MobiDB-lite"/>
    </source>
</evidence>
<dbReference type="PANTHER" id="PTHR36852">
    <property type="entry name" value="PROTEIN GVPL 2"/>
    <property type="match status" value="1"/>
</dbReference>
<evidence type="ECO:0000313" key="5">
    <source>
        <dbReference type="EMBL" id="MFD1545581.1"/>
    </source>
</evidence>
<dbReference type="InterPro" id="IPR009430">
    <property type="entry name" value="GvpL/GvpF"/>
</dbReference>
<evidence type="ECO:0000256" key="1">
    <source>
        <dbReference type="ARBA" id="ARBA00022987"/>
    </source>
</evidence>
<keyword evidence="6" id="KW-1185">Reference proteome</keyword>
<name>A0ABW4GTW6_9ACTN</name>
<evidence type="ECO:0000256" key="2">
    <source>
        <dbReference type="ARBA" id="ARBA00035108"/>
    </source>
</evidence>
<protein>
    <submittedName>
        <fullName evidence="5">GvpL/GvpF family gas vesicle protein</fullName>
    </submittedName>
</protein>
<comment type="caution">
    <text evidence="5">The sequence shown here is derived from an EMBL/GenBank/DDBJ whole genome shotgun (WGS) entry which is preliminary data.</text>
</comment>
<comment type="similarity">
    <text evidence="3">Belongs to the gas vesicle GvpF/GvpL family.</text>
</comment>
<dbReference type="EMBL" id="JBHUCM010000048">
    <property type="protein sequence ID" value="MFD1545581.1"/>
    <property type="molecule type" value="Genomic_DNA"/>
</dbReference>
<feature type="region of interest" description="Disordered" evidence="4">
    <location>
        <begin position="132"/>
        <end position="152"/>
    </location>
</feature>
<evidence type="ECO:0000256" key="3">
    <source>
        <dbReference type="ARBA" id="ARBA00035643"/>
    </source>
</evidence>
<sequence length="269" mass="29386">MNDAGTYLYAVTRAEGSAPAEDLKGVAGEAVRAITHAGLVAYVSTVPLDRFGEEPLRRSMEDLDWLSETARAHHSVVEAVARTTPTAPVRLVTVYSGEDQIRELLDRRHDDFTATLARITGRQEWGVKAYVDPTAPPSGEGGEKDEGTTSPGLAYLKKRQASLRSREENWRQATVRGEHIHDVLKSVAVASQRHRPQDPQLSGRAEWMVLNGAYLVDLDRGAEFARLVAGLRGEGIDVQLTGPWAPYSFAAFAEPTRGEPTRGETGDDP</sequence>
<keyword evidence="1" id="KW-0304">Gas vesicle</keyword>
<dbReference type="RefSeq" id="WP_219533993.1">
    <property type="nucleotide sequence ID" value="NZ_JAHKRM010000020.1"/>
</dbReference>